<evidence type="ECO:0000313" key="3">
    <source>
        <dbReference type="EMBL" id="THV03566.1"/>
    </source>
</evidence>
<name>A0A4V4HHP9_DENBC</name>
<protein>
    <recommendedName>
        <fullName evidence="2">Glucose-methanol-choline oxidoreductase C-terminal domain-containing protein</fullName>
    </recommendedName>
</protein>
<dbReference type="Pfam" id="PF05199">
    <property type="entry name" value="GMC_oxred_C"/>
    <property type="match status" value="1"/>
</dbReference>
<dbReference type="SUPFAM" id="SSF54373">
    <property type="entry name" value="FAD-linked reductases, C-terminal domain"/>
    <property type="match status" value="1"/>
</dbReference>
<dbReference type="AlphaFoldDB" id="A0A4V4HHP9"/>
<evidence type="ECO:0000313" key="4">
    <source>
        <dbReference type="Proteomes" id="UP000297245"/>
    </source>
</evidence>
<comment type="cofactor">
    <cofactor evidence="1">
        <name>FAD</name>
        <dbReference type="ChEBI" id="CHEBI:57692"/>
    </cofactor>
</comment>
<dbReference type="Gene3D" id="3.50.50.60">
    <property type="entry name" value="FAD/NAD(P)-binding domain"/>
    <property type="match status" value="1"/>
</dbReference>
<dbReference type="GO" id="GO:0016614">
    <property type="term" value="F:oxidoreductase activity, acting on CH-OH group of donors"/>
    <property type="evidence" value="ECO:0007669"/>
    <property type="project" value="InterPro"/>
</dbReference>
<accession>A0A4V4HHP9</accession>
<sequence length="221" mass="24460">MIIALIYYYTKVHPNFTTSIAQEYPLSTGSVHISHPKDTKAPAEFEAGFLSDASDLAILKLGYKESREITRRMKVYCGEYMPLHPKFSTNESGSSDAAPCLDAPVGSVELDSEDVNYSKEDNEEIEKFTRRFVSSTWTRNFQLQIRIININDTSNEKLGACAIKPRKQGGIVGPRLNVYGVKGLKVAARVKIGVQTIEITALVIAEKAAVLITEDLGLNMK</sequence>
<reference evidence="3 4" key="1">
    <citation type="journal article" date="2019" name="Nat. Ecol. Evol.">
        <title>Megaphylogeny resolves global patterns of mushroom evolution.</title>
        <authorList>
            <person name="Varga T."/>
            <person name="Krizsan K."/>
            <person name="Foldi C."/>
            <person name="Dima B."/>
            <person name="Sanchez-Garcia M."/>
            <person name="Sanchez-Ramirez S."/>
            <person name="Szollosi G.J."/>
            <person name="Szarkandi J.G."/>
            <person name="Papp V."/>
            <person name="Albert L."/>
            <person name="Andreopoulos W."/>
            <person name="Angelini C."/>
            <person name="Antonin V."/>
            <person name="Barry K.W."/>
            <person name="Bougher N.L."/>
            <person name="Buchanan P."/>
            <person name="Buyck B."/>
            <person name="Bense V."/>
            <person name="Catcheside P."/>
            <person name="Chovatia M."/>
            <person name="Cooper J."/>
            <person name="Damon W."/>
            <person name="Desjardin D."/>
            <person name="Finy P."/>
            <person name="Geml J."/>
            <person name="Haridas S."/>
            <person name="Hughes K."/>
            <person name="Justo A."/>
            <person name="Karasinski D."/>
            <person name="Kautmanova I."/>
            <person name="Kiss B."/>
            <person name="Kocsube S."/>
            <person name="Kotiranta H."/>
            <person name="LaButti K.M."/>
            <person name="Lechner B.E."/>
            <person name="Liimatainen K."/>
            <person name="Lipzen A."/>
            <person name="Lukacs Z."/>
            <person name="Mihaltcheva S."/>
            <person name="Morgado L.N."/>
            <person name="Niskanen T."/>
            <person name="Noordeloos M.E."/>
            <person name="Ohm R.A."/>
            <person name="Ortiz-Santana B."/>
            <person name="Ovrebo C."/>
            <person name="Racz N."/>
            <person name="Riley R."/>
            <person name="Savchenko A."/>
            <person name="Shiryaev A."/>
            <person name="Soop K."/>
            <person name="Spirin V."/>
            <person name="Szebenyi C."/>
            <person name="Tomsovsky M."/>
            <person name="Tulloss R.E."/>
            <person name="Uehling J."/>
            <person name="Grigoriev I.V."/>
            <person name="Vagvolgyi C."/>
            <person name="Papp T."/>
            <person name="Martin F.M."/>
            <person name="Miettinen O."/>
            <person name="Hibbett D.S."/>
            <person name="Nagy L.G."/>
        </authorList>
    </citation>
    <scope>NUCLEOTIDE SEQUENCE [LARGE SCALE GENOMIC DNA]</scope>
    <source>
        <strain evidence="3 4">CBS 962.96</strain>
    </source>
</reference>
<dbReference type="EMBL" id="ML179065">
    <property type="protein sequence ID" value="THV03566.1"/>
    <property type="molecule type" value="Genomic_DNA"/>
</dbReference>
<keyword evidence="4" id="KW-1185">Reference proteome</keyword>
<dbReference type="InterPro" id="IPR036188">
    <property type="entry name" value="FAD/NAD-bd_sf"/>
</dbReference>
<dbReference type="OrthoDB" id="269227at2759"/>
<gene>
    <name evidence="3" type="ORF">K435DRAFT_791608</name>
</gene>
<dbReference type="InterPro" id="IPR007867">
    <property type="entry name" value="GMC_OxRtase_C"/>
</dbReference>
<evidence type="ECO:0000259" key="2">
    <source>
        <dbReference type="Pfam" id="PF05199"/>
    </source>
</evidence>
<dbReference type="Gene3D" id="3.30.560.10">
    <property type="entry name" value="Glucose Oxidase, domain 3"/>
    <property type="match status" value="1"/>
</dbReference>
<dbReference type="Proteomes" id="UP000297245">
    <property type="component" value="Unassembled WGS sequence"/>
</dbReference>
<organism evidence="3 4">
    <name type="scientific">Dendrothele bispora (strain CBS 962.96)</name>
    <dbReference type="NCBI Taxonomy" id="1314807"/>
    <lineage>
        <taxon>Eukaryota</taxon>
        <taxon>Fungi</taxon>
        <taxon>Dikarya</taxon>
        <taxon>Basidiomycota</taxon>
        <taxon>Agaricomycotina</taxon>
        <taxon>Agaricomycetes</taxon>
        <taxon>Agaricomycetidae</taxon>
        <taxon>Agaricales</taxon>
        <taxon>Agaricales incertae sedis</taxon>
        <taxon>Dendrothele</taxon>
    </lineage>
</organism>
<evidence type="ECO:0000256" key="1">
    <source>
        <dbReference type="ARBA" id="ARBA00001974"/>
    </source>
</evidence>
<feature type="domain" description="Glucose-methanol-choline oxidoreductase C-terminal" evidence="2">
    <location>
        <begin position="25"/>
        <end position="187"/>
    </location>
</feature>
<proteinExistence type="predicted"/>